<evidence type="ECO:0000313" key="5">
    <source>
        <dbReference type="Proteomes" id="UP000276295"/>
    </source>
</evidence>
<dbReference type="InterPro" id="IPR011048">
    <property type="entry name" value="Haem_d1_sf"/>
</dbReference>
<dbReference type="OrthoDB" id="7767057at2"/>
<sequence length="356" mass="39420">MNRHTLYGYQKSGFIALTVALFMSSMNAGAKPLPEKEFLTVRAGNGVYELAFDASQNVLFAASAPSFDKDKTHGLVYKLNPETLASTGSITTDRRAFATVLDETNHILYIGNTLEGSVTLMDTRSGKEIKTVQLSDLSNPKEIIHTREMVLDKKHQRLYVSGVAQKGIIWVIDTQKQEHVATIENMGEYPTGLAIDEEKGRVYSINGSGELITLDASDNKILSRVKVEPQKKHFFLNIALGNNKDRAFITDPDLPDVLVVSLKDGKIIDRIKVTNSLAVMYNEPRNEIYITHRNAQLISIVDSKTYQVKASISTTALPNSLALSADGRTLYASVKQGEKEIGKKPDYIIKVDLDKI</sequence>
<accession>A0A3A5JQM7</accession>
<evidence type="ECO:0000256" key="1">
    <source>
        <dbReference type="ARBA" id="ARBA00022729"/>
    </source>
</evidence>
<dbReference type="InterPro" id="IPR015943">
    <property type="entry name" value="WD40/YVTN_repeat-like_dom_sf"/>
</dbReference>
<organism evidence="4 5">
    <name type="scientific">Buttiauxella izardii</name>
    <dbReference type="NCBI Taxonomy" id="82991"/>
    <lineage>
        <taxon>Bacteria</taxon>
        <taxon>Pseudomonadati</taxon>
        <taxon>Pseudomonadota</taxon>
        <taxon>Gammaproteobacteria</taxon>
        <taxon>Enterobacterales</taxon>
        <taxon>Enterobacteriaceae</taxon>
        <taxon>Buttiauxella</taxon>
    </lineage>
</organism>
<evidence type="ECO:0000256" key="2">
    <source>
        <dbReference type="SAM" id="SignalP"/>
    </source>
</evidence>
<keyword evidence="1 2" id="KW-0732">Signal</keyword>
<dbReference type="EMBL" id="QZWH01000022">
    <property type="protein sequence ID" value="RJT23144.1"/>
    <property type="molecule type" value="Genomic_DNA"/>
</dbReference>
<dbReference type="Proteomes" id="UP000276295">
    <property type="component" value="Unassembled WGS sequence"/>
</dbReference>
<dbReference type="InterPro" id="IPR051200">
    <property type="entry name" value="Host-pathogen_enzymatic-act"/>
</dbReference>
<proteinExistence type="predicted"/>
<comment type="caution">
    <text evidence="4">The sequence shown here is derived from an EMBL/GenBank/DDBJ whole genome shotgun (WGS) entry which is preliminary data.</text>
</comment>
<reference evidence="4 5" key="1">
    <citation type="submission" date="2018-09" db="EMBL/GenBank/DDBJ databases">
        <title>Draft genome sequence of Buttiauxella izardii CCUG 35510T.</title>
        <authorList>
            <person name="Salva-Serra F."/>
            <person name="Marathe N."/>
            <person name="Moore E."/>
            <person name="Stadler-Svensson L."/>
            <person name="Engstrom-Jakobsson H."/>
        </authorList>
    </citation>
    <scope>NUCLEOTIDE SEQUENCE [LARGE SCALE GENOMIC DNA]</scope>
    <source>
        <strain evidence="4 5">CCUG 35510</strain>
    </source>
</reference>
<feature type="domain" description="YNCE-like beta-propeller" evidence="3">
    <location>
        <begin position="59"/>
        <end position="333"/>
    </location>
</feature>
<keyword evidence="5" id="KW-1185">Reference proteome</keyword>
<gene>
    <name evidence="4" type="ORF">D6029_11455</name>
</gene>
<feature type="chain" id="PRO_5017477779" evidence="2">
    <location>
        <begin position="31"/>
        <end position="356"/>
    </location>
</feature>
<evidence type="ECO:0000259" key="3">
    <source>
        <dbReference type="Pfam" id="PF21783"/>
    </source>
</evidence>
<dbReference type="InterPro" id="IPR048433">
    <property type="entry name" value="YNCE-like_beta-prop"/>
</dbReference>
<dbReference type="AlphaFoldDB" id="A0A3A5JQM7"/>
<dbReference type="RefSeq" id="WP_120064870.1">
    <property type="nucleotide sequence ID" value="NZ_QZWH01000022.1"/>
</dbReference>
<name>A0A3A5JQM7_9ENTR</name>
<evidence type="ECO:0000313" key="4">
    <source>
        <dbReference type="EMBL" id="RJT23144.1"/>
    </source>
</evidence>
<dbReference type="SUPFAM" id="SSF51004">
    <property type="entry name" value="C-terminal (heme d1) domain of cytochrome cd1-nitrite reductase"/>
    <property type="match status" value="1"/>
</dbReference>
<protein>
    <submittedName>
        <fullName evidence="4">YncE family protein</fullName>
    </submittedName>
</protein>
<dbReference type="PANTHER" id="PTHR47197:SF3">
    <property type="entry name" value="DIHYDRO-HEME D1 DEHYDROGENASE"/>
    <property type="match status" value="1"/>
</dbReference>
<dbReference type="PANTHER" id="PTHR47197">
    <property type="entry name" value="PROTEIN NIRF"/>
    <property type="match status" value="1"/>
</dbReference>
<feature type="signal peptide" evidence="2">
    <location>
        <begin position="1"/>
        <end position="30"/>
    </location>
</feature>
<dbReference type="Gene3D" id="2.130.10.10">
    <property type="entry name" value="YVTN repeat-like/Quinoprotein amine dehydrogenase"/>
    <property type="match status" value="1"/>
</dbReference>
<dbReference type="Pfam" id="PF21783">
    <property type="entry name" value="YNCE"/>
    <property type="match status" value="1"/>
</dbReference>